<sequence>MIVAMQYSKPDLWPLEPGPMGWKLLRRGDMTLLPMKNRPVDGPSPERRFTNWIYLDIPETHRAVRRFILEALPGPISDHIWLHVRGPRQFWTIYEEIEFYFSRDIPGPKECTIEDITVPEGEKLFPLEGLAEPELYVGNLLQALGTFFKQTLRWR</sequence>
<dbReference type="EMBL" id="WNKU01000037">
    <property type="protein sequence ID" value="MTV50816.1"/>
    <property type="molecule type" value="Genomic_DNA"/>
</dbReference>
<keyword evidence="2" id="KW-1185">Reference proteome</keyword>
<reference evidence="1 2" key="1">
    <citation type="submission" date="2019-11" db="EMBL/GenBank/DDBJ databases">
        <title>Whole-genome sequence of a the green, strictly anaerobic photosynthetic bacterium Heliobacillus mobilis DSM 6151.</title>
        <authorList>
            <person name="Kyndt J.A."/>
            <person name="Meyer T.E."/>
        </authorList>
    </citation>
    <scope>NUCLEOTIDE SEQUENCE [LARGE SCALE GENOMIC DNA]</scope>
    <source>
        <strain evidence="1 2">DSM 6151</strain>
    </source>
</reference>
<dbReference type="RefSeq" id="WP_155477896.1">
    <property type="nucleotide sequence ID" value="NZ_WNKU01000037.1"/>
</dbReference>
<dbReference type="OrthoDB" id="2080656at2"/>
<evidence type="ECO:0000313" key="1">
    <source>
        <dbReference type="EMBL" id="MTV50816.1"/>
    </source>
</evidence>
<dbReference type="Proteomes" id="UP000430670">
    <property type="component" value="Unassembled WGS sequence"/>
</dbReference>
<proteinExistence type="predicted"/>
<accession>A0A6I3SQ11</accession>
<comment type="caution">
    <text evidence="1">The sequence shown here is derived from an EMBL/GenBank/DDBJ whole genome shotgun (WGS) entry which is preliminary data.</text>
</comment>
<dbReference type="AlphaFoldDB" id="A0A6I3SQ11"/>
<name>A0A6I3SQ11_HELMO</name>
<evidence type="ECO:0000313" key="2">
    <source>
        <dbReference type="Proteomes" id="UP000430670"/>
    </source>
</evidence>
<gene>
    <name evidence="1" type="ORF">GJ688_17940</name>
</gene>
<protein>
    <submittedName>
        <fullName evidence="1">Uncharacterized protein</fullName>
    </submittedName>
</protein>
<organism evidence="1 2">
    <name type="scientific">Heliobacterium mobile</name>
    <name type="common">Heliobacillus mobilis</name>
    <dbReference type="NCBI Taxonomy" id="28064"/>
    <lineage>
        <taxon>Bacteria</taxon>
        <taxon>Bacillati</taxon>
        <taxon>Bacillota</taxon>
        <taxon>Clostridia</taxon>
        <taxon>Eubacteriales</taxon>
        <taxon>Heliobacteriaceae</taxon>
        <taxon>Heliobacterium</taxon>
    </lineage>
</organism>